<feature type="region of interest" description="Disordered" evidence="1">
    <location>
        <begin position="1"/>
        <end position="34"/>
    </location>
</feature>
<accession>A0A0K8NT42</accession>
<dbReference type="Pfam" id="PF00111">
    <property type="entry name" value="Fer2"/>
    <property type="match status" value="1"/>
</dbReference>
<dbReference type="InterPro" id="IPR012675">
    <property type="entry name" value="Beta-grasp_dom_sf"/>
</dbReference>
<keyword evidence="4" id="KW-1185">Reference proteome</keyword>
<dbReference type="Proteomes" id="UP000037660">
    <property type="component" value="Unassembled WGS sequence"/>
</dbReference>
<dbReference type="EMBL" id="BBYR01000001">
    <property type="protein sequence ID" value="GAP33562.1"/>
    <property type="molecule type" value="Genomic_DNA"/>
</dbReference>
<dbReference type="RefSeq" id="WP_082367670.1">
    <property type="nucleotide sequence ID" value="NZ_BBYR01000001.1"/>
</dbReference>
<gene>
    <name evidence="3" type="ORF">ISF6_0008</name>
</gene>
<dbReference type="OrthoDB" id="9342562at2"/>
<proteinExistence type="predicted"/>
<dbReference type="PROSITE" id="PS51085">
    <property type="entry name" value="2FE2S_FER_2"/>
    <property type="match status" value="1"/>
</dbReference>
<dbReference type="Gene3D" id="3.40.50.150">
    <property type="entry name" value="Vaccinia Virus protein VP39"/>
    <property type="match status" value="1"/>
</dbReference>
<organism evidence="3 4">
    <name type="scientific">Piscinibacter sakaiensis</name>
    <name type="common">Ideonella sakaiensis</name>
    <dbReference type="NCBI Taxonomy" id="1547922"/>
    <lineage>
        <taxon>Bacteria</taxon>
        <taxon>Pseudomonadati</taxon>
        <taxon>Pseudomonadota</taxon>
        <taxon>Betaproteobacteria</taxon>
        <taxon>Burkholderiales</taxon>
        <taxon>Sphaerotilaceae</taxon>
        <taxon>Piscinibacter</taxon>
    </lineage>
</organism>
<dbReference type="InterPro" id="IPR036010">
    <property type="entry name" value="2Fe-2S_ferredoxin-like_sf"/>
</dbReference>
<reference evidence="3 4" key="2">
    <citation type="journal article" date="2016" name="Science">
        <title>A bacterium that degrades and assimilates poly(ethylene terephthalate).</title>
        <authorList>
            <person name="Yoshida S."/>
            <person name="Hiraga K."/>
            <person name="Takehana T."/>
            <person name="Taniguchi I."/>
            <person name="Yamaji H."/>
            <person name="Maeda Y."/>
            <person name="Toyohara K."/>
            <person name="Miyamoto K."/>
            <person name="Kimura Y."/>
            <person name="Oda K."/>
        </authorList>
    </citation>
    <scope>NUCLEOTIDE SEQUENCE [LARGE SCALE GENOMIC DNA]</scope>
    <source>
        <strain evidence="4">NBRC 110686 / TISTR 2288 / 201-F6</strain>
    </source>
</reference>
<evidence type="ECO:0000313" key="3">
    <source>
        <dbReference type="EMBL" id="GAP33562.1"/>
    </source>
</evidence>
<dbReference type="PANTHER" id="PTHR20974:SF0">
    <property type="entry name" value="UPF0585 PROTEIN CG18661"/>
    <property type="match status" value="1"/>
</dbReference>
<name>A0A0K8NT42_PISS1</name>
<dbReference type="InterPro" id="IPR001041">
    <property type="entry name" value="2Fe-2S_ferredoxin-type"/>
</dbReference>
<dbReference type="GO" id="GO:0051536">
    <property type="term" value="F:iron-sulfur cluster binding"/>
    <property type="evidence" value="ECO:0007669"/>
    <property type="project" value="InterPro"/>
</dbReference>
<dbReference type="SUPFAM" id="SSF54292">
    <property type="entry name" value="2Fe-2S ferredoxin-like"/>
    <property type="match status" value="1"/>
</dbReference>
<dbReference type="AlphaFoldDB" id="A0A0K8NT42"/>
<comment type="caution">
    <text evidence="3">The sequence shown here is derived from an EMBL/GenBank/DDBJ whole genome shotgun (WGS) entry which is preliminary data.</text>
</comment>
<dbReference type="Gene3D" id="3.10.20.30">
    <property type="match status" value="1"/>
</dbReference>
<evidence type="ECO:0000313" key="4">
    <source>
        <dbReference type="Proteomes" id="UP000037660"/>
    </source>
</evidence>
<dbReference type="SUPFAM" id="SSF53335">
    <property type="entry name" value="S-adenosyl-L-methionine-dependent methyltransferases"/>
    <property type="match status" value="1"/>
</dbReference>
<feature type="domain" description="2Fe-2S ferredoxin-type" evidence="2">
    <location>
        <begin position="239"/>
        <end position="328"/>
    </location>
</feature>
<evidence type="ECO:0000256" key="1">
    <source>
        <dbReference type="SAM" id="MobiDB-lite"/>
    </source>
</evidence>
<dbReference type="PANTHER" id="PTHR20974">
    <property type="entry name" value="UPF0585 PROTEIN CG18661"/>
    <property type="match status" value="1"/>
</dbReference>
<protein>
    <recommendedName>
        <fullName evidence="2">2Fe-2S ferredoxin-type domain-containing protein</fullName>
    </recommendedName>
</protein>
<dbReference type="InterPro" id="IPR010342">
    <property type="entry name" value="DUF938"/>
</dbReference>
<dbReference type="Pfam" id="PF06080">
    <property type="entry name" value="DUF938"/>
    <property type="match status" value="1"/>
</dbReference>
<sequence length="328" mass="34390">MNEPTQDRSASGPSPWQPGEAPALDAAAGDARRHAPATLRNRAPLLAELLRRLPARGDALEIASGSGEHVVFFAAAMPGWHWQPSDPEPAARASVDAHVRAAGLARVAPACALDVLGDDAVPPAPAGAGRWDLVFAANLLHIAPPDAVAGLFRRAGEALAAEGRLMVYGPFAEPPQPLAPGNQAFDEALRARDTRWGLRPLDAVDAAAAAAGLERRERVEMPANNLLLVYGRRADGPLYQLRIEPDGLTLAASAGRNLLASALAGGAALPSACRGGTCRRCLMQLREGRVAWLVDWPGVDAEERAAGAVLPCVTRPLGDVVLERQPGR</sequence>
<evidence type="ECO:0000259" key="2">
    <source>
        <dbReference type="PROSITE" id="PS51085"/>
    </source>
</evidence>
<dbReference type="STRING" id="1547922.ISF6_0008"/>
<dbReference type="InterPro" id="IPR029063">
    <property type="entry name" value="SAM-dependent_MTases_sf"/>
</dbReference>
<reference evidence="4" key="1">
    <citation type="submission" date="2015-07" db="EMBL/GenBank/DDBJ databases">
        <title>Discovery of a poly(ethylene terephthalate assimilation.</title>
        <authorList>
            <person name="Yoshida S."/>
            <person name="Hiraga K."/>
            <person name="Takehana T."/>
            <person name="Taniguchi I."/>
            <person name="Yamaji H."/>
            <person name="Maeda Y."/>
            <person name="Toyohara K."/>
            <person name="Miyamoto K."/>
            <person name="Kimura Y."/>
            <person name="Oda K."/>
        </authorList>
    </citation>
    <scope>NUCLEOTIDE SEQUENCE [LARGE SCALE GENOMIC DNA]</scope>
    <source>
        <strain evidence="4">NBRC 110686 / TISTR 2288 / 201-F6</strain>
    </source>
</reference>
<dbReference type="CDD" id="cd00207">
    <property type="entry name" value="fer2"/>
    <property type="match status" value="1"/>
</dbReference>